<evidence type="ECO:0000313" key="1">
    <source>
        <dbReference type="EMBL" id="PRP94839.1"/>
    </source>
</evidence>
<dbReference type="RefSeq" id="WP_106094428.1">
    <property type="nucleotide sequence ID" value="NZ_PVNL01000139.1"/>
</dbReference>
<name>A0A2S9XPP6_9BACT</name>
<accession>A0A2S9XPP6</accession>
<reference evidence="1 2" key="1">
    <citation type="submission" date="2018-03" db="EMBL/GenBank/DDBJ databases">
        <title>Draft Genome Sequences of the Obligatory Marine Myxobacteria Enhygromyxa salina SWB007.</title>
        <authorList>
            <person name="Poehlein A."/>
            <person name="Moghaddam J.A."/>
            <person name="Harms H."/>
            <person name="Alanjari M."/>
            <person name="Koenig G.M."/>
            <person name="Daniel R."/>
            <person name="Schaeberle T.F."/>
        </authorList>
    </citation>
    <scope>NUCLEOTIDE SEQUENCE [LARGE SCALE GENOMIC DNA]</scope>
    <source>
        <strain evidence="1 2">SWB007</strain>
    </source>
</reference>
<dbReference type="AlphaFoldDB" id="A0A2S9XPP6"/>
<sequence length="71" mass="7952">MHPHDLELLVDDRGYRVKYCHTCEIVHVDVGPVTLRLRPSALDLLATVLTRASARINGPVEGIDINDLLQH</sequence>
<comment type="caution">
    <text evidence="1">The sequence shown here is derived from an EMBL/GenBank/DDBJ whole genome shotgun (WGS) entry which is preliminary data.</text>
</comment>
<proteinExistence type="predicted"/>
<dbReference type="Proteomes" id="UP000238823">
    <property type="component" value="Unassembled WGS sequence"/>
</dbReference>
<protein>
    <submittedName>
        <fullName evidence="1">Uncharacterized protein</fullName>
    </submittedName>
</protein>
<evidence type="ECO:0000313" key="2">
    <source>
        <dbReference type="Proteomes" id="UP000238823"/>
    </source>
</evidence>
<dbReference type="EMBL" id="PVNL01000139">
    <property type="protein sequence ID" value="PRP94839.1"/>
    <property type="molecule type" value="Genomic_DNA"/>
</dbReference>
<organism evidence="1 2">
    <name type="scientific">Enhygromyxa salina</name>
    <dbReference type="NCBI Taxonomy" id="215803"/>
    <lineage>
        <taxon>Bacteria</taxon>
        <taxon>Pseudomonadati</taxon>
        <taxon>Myxococcota</taxon>
        <taxon>Polyangia</taxon>
        <taxon>Nannocystales</taxon>
        <taxon>Nannocystaceae</taxon>
        <taxon>Enhygromyxa</taxon>
    </lineage>
</organism>
<gene>
    <name evidence="1" type="ORF">ENSA7_76620</name>
</gene>